<dbReference type="GO" id="GO:0016020">
    <property type="term" value="C:membrane"/>
    <property type="evidence" value="ECO:0007669"/>
    <property type="project" value="InterPro"/>
</dbReference>
<name>A0A9W6GLU9_9FUSO</name>
<protein>
    <recommendedName>
        <fullName evidence="3">CDP-glycerol glycerophosphotransferase, TagB/SpsB family</fullName>
    </recommendedName>
</protein>
<sequence length="255" mass="31131">MRGERGFHYNPMEAKYDKVIVSSEWEKRLLNEHFGHPDQNLIVTGLARYDNLYKSDVVEDQIFFMPTWRKAIRKRELFICSDYYLKTKEILEDKNLLKKLREKKIKVKFYLHIKLHKFIDLFQELENDVIEIVEAGDEDVQTLLKKSKLLITDYSSISFDFIYMEKPVLFYQYDYKDYIESYRVQGYEEYKNDRFGYIAYNSKTLIDKIIYYLDNDFKAEEEYIKKSNKYFKFRDNNNCQRIYNEIIEPSKKDCK</sequence>
<organism evidence="1 2">
    <name type="scientific">Propionigenium maris DSM 9537</name>
    <dbReference type="NCBI Taxonomy" id="1123000"/>
    <lineage>
        <taxon>Bacteria</taxon>
        <taxon>Fusobacteriati</taxon>
        <taxon>Fusobacteriota</taxon>
        <taxon>Fusobacteriia</taxon>
        <taxon>Fusobacteriales</taxon>
        <taxon>Fusobacteriaceae</taxon>
        <taxon>Propionigenium</taxon>
    </lineage>
</organism>
<dbReference type="InterPro" id="IPR051612">
    <property type="entry name" value="Teichoic_Acid_Biosynth"/>
</dbReference>
<proteinExistence type="predicted"/>
<dbReference type="PANTHER" id="PTHR37316:SF3">
    <property type="entry name" value="TEICHOIC ACID GLYCEROL-PHOSPHATE TRANSFERASE"/>
    <property type="match status" value="1"/>
</dbReference>
<dbReference type="GO" id="GO:0047355">
    <property type="term" value="F:CDP-glycerol glycerophosphotransferase activity"/>
    <property type="evidence" value="ECO:0007669"/>
    <property type="project" value="InterPro"/>
</dbReference>
<dbReference type="EMBL" id="BSDY01000010">
    <property type="protein sequence ID" value="GLI56788.1"/>
    <property type="molecule type" value="Genomic_DNA"/>
</dbReference>
<evidence type="ECO:0000313" key="2">
    <source>
        <dbReference type="Proteomes" id="UP001144471"/>
    </source>
</evidence>
<dbReference type="InterPro" id="IPR043148">
    <property type="entry name" value="TagF_C"/>
</dbReference>
<accession>A0A9W6GLU9</accession>
<keyword evidence="2" id="KW-1185">Reference proteome</keyword>
<reference evidence="1" key="1">
    <citation type="submission" date="2022-12" db="EMBL/GenBank/DDBJ databases">
        <title>Reference genome sequencing for broad-spectrum identification of bacterial and archaeal isolates by mass spectrometry.</title>
        <authorList>
            <person name="Sekiguchi Y."/>
            <person name="Tourlousse D.M."/>
        </authorList>
    </citation>
    <scope>NUCLEOTIDE SEQUENCE</scope>
    <source>
        <strain evidence="1">10succ1</strain>
    </source>
</reference>
<dbReference type="Proteomes" id="UP001144471">
    <property type="component" value="Unassembled WGS sequence"/>
</dbReference>
<evidence type="ECO:0008006" key="3">
    <source>
        <dbReference type="Google" id="ProtNLM"/>
    </source>
</evidence>
<dbReference type="Gene3D" id="3.40.50.12580">
    <property type="match status" value="1"/>
</dbReference>
<dbReference type="SUPFAM" id="SSF53756">
    <property type="entry name" value="UDP-Glycosyltransferase/glycogen phosphorylase"/>
    <property type="match status" value="1"/>
</dbReference>
<dbReference type="Pfam" id="PF04464">
    <property type="entry name" value="Glyphos_transf"/>
    <property type="match status" value="1"/>
</dbReference>
<gene>
    <name evidence="1" type="ORF">PM10SUCC1_23020</name>
</gene>
<comment type="caution">
    <text evidence="1">The sequence shown here is derived from an EMBL/GenBank/DDBJ whole genome shotgun (WGS) entry which is preliminary data.</text>
</comment>
<evidence type="ECO:0000313" key="1">
    <source>
        <dbReference type="EMBL" id="GLI56788.1"/>
    </source>
</evidence>
<dbReference type="InterPro" id="IPR007554">
    <property type="entry name" value="Glycerophosphate_synth"/>
</dbReference>
<dbReference type="PANTHER" id="PTHR37316">
    <property type="entry name" value="TEICHOIC ACID GLYCEROL-PHOSPHATE PRIMASE"/>
    <property type="match status" value="1"/>
</dbReference>
<dbReference type="AlphaFoldDB" id="A0A9W6GLU9"/>